<gene>
    <name evidence="1" type="ORF">BCV53_18305</name>
</gene>
<dbReference type="Proteomes" id="UP000093052">
    <property type="component" value="Chromosome"/>
</dbReference>
<protein>
    <submittedName>
        <fullName evidence="1">Uncharacterized protein</fullName>
    </submittedName>
</protein>
<reference evidence="2" key="1">
    <citation type="journal article" date="2016" name="Genome Announc.">
        <title>Complete Genome Sequence of Geobacillus thermoglucosidasius NCIMB 11955, the Progenitor of a Bioethanol Production Strain.</title>
        <authorList>
            <person name="Sheng L."/>
            <person name="Zhang Y."/>
            <person name="Minton N.P."/>
        </authorList>
    </citation>
    <scope>NUCLEOTIDE SEQUENCE [LARGE SCALE GENOMIC DNA]</scope>
    <source>
        <strain evidence="2">NCIMB 11955</strain>
    </source>
</reference>
<accession>A0AAN0YRA2</accession>
<sequence>MMHSLQMFHTDEKALKKIKQKQLWKDAIILFNEWIMRSKTLNQAFENITSGFVNYLSFERCALFAYSSTDQSGFGLYGYQLNNEEIKNINENIDGLPPF</sequence>
<name>A0AAN0YRA2_PARTM</name>
<proteinExistence type="predicted"/>
<evidence type="ECO:0000313" key="1">
    <source>
        <dbReference type="EMBL" id="ANZ31895.1"/>
    </source>
</evidence>
<evidence type="ECO:0000313" key="2">
    <source>
        <dbReference type="Proteomes" id="UP000093052"/>
    </source>
</evidence>
<organism evidence="1 2">
    <name type="scientific">Parageobacillus thermoglucosidasius</name>
    <name type="common">Geobacillus thermoglucosidasius</name>
    <dbReference type="NCBI Taxonomy" id="1426"/>
    <lineage>
        <taxon>Bacteria</taxon>
        <taxon>Bacillati</taxon>
        <taxon>Bacillota</taxon>
        <taxon>Bacilli</taxon>
        <taxon>Bacillales</taxon>
        <taxon>Anoxybacillaceae</taxon>
        <taxon>Parageobacillus</taxon>
    </lineage>
</organism>
<dbReference type="EMBL" id="CP016622">
    <property type="protein sequence ID" value="ANZ31895.1"/>
    <property type="molecule type" value="Genomic_DNA"/>
</dbReference>
<dbReference type="KEGG" id="ptl:AOT13_18245"/>
<dbReference type="AlphaFoldDB" id="A0AAN0YRA2"/>
<keyword evidence="2" id="KW-1185">Reference proteome</keyword>